<dbReference type="RefSeq" id="WP_344174354.1">
    <property type="nucleotide sequence ID" value="NZ_BAAARY010000029.1"/>
</dbReference>
<evidence type="ECO:0000313" key="2">
    <source>
        <dbReference type="Proteomes" id="UP001499978"/>
    </source>
</evidence>
<proteinExistence type="predicted"/>
<evidence type="ECO:0008006" key="3">
    <source>
        <dbReference type="Google" id="ProtNLM"/>
    </source>
</evidence>
<name>A0ABN3NSQ7_9ACTN</name>
<gene>
    <name evidence="1" type="ORF">GCM10010201_34250</name>
</gene>
<sequence>MSQFDACSAYLADATAAGHQVSVDGLACIAGRYHEPLSGTVHCLVEYADKALLTDLDRLYGGLRAAHPEARTLIVRAPAGVPVDPRLLPLQTYLRYQPDSVTTVEMADHVRLTVVESRDHDDLVNVWLVRAFTDGGTDLGRTVDPVATAEAAEAILAEPGRRSLVLKAPDGPVGHATLLTEAVDDVSGVPHVELVDALVDHAELRPAGMRSLVAAADVCARQLGLPLLGNVTHHAPGEDADSSRVLASLTRAGWRPVFAYYHAPCSGAGPSTSPTEVHYQQVRAR</sequence>
<comment type="caution">
    <text evidence="1">The sequence shown here is derived from an EMBL/GenBank/DDBJ whole genome shotgun (WGS) entry which is preliminary data.</text>
</comment>
<dbReference type="EMBL" id="BAAARY010000029">
    <property type="protein sequence ID" value="GAA2531922.1"/>
    <property type="molecule type" value="Genomic_DNA"/>
</dbReference>
<dbReference type="Proteomes" id="UP001499978">
    <property type="component" value="Unassembled WGS sequence"/>
</dbReference>
<reference evidence="1 2" key="1">
    <citation type="journal article" date="2019" name="Int. J. Syst. Evol. Microbiol.">
        <title>The Global Catalogue of Microorganisms (GCM) 10K type strain sequencing project: providing services to taxonomists for standard genome sequencing and annotation.</title>
        <authorList>
            <consortium name="The Broad Institute Genomics Platform"/>
            <consortium name="The Broad Institute Genome Sequencing Center for Infectious Disease"/>
            <person name="Wu L."/>
            <person name="Ma J."/>
        </authorList>
    </citation>
    <scope>NUCLEOTIDE SEQUENCE [LARGE SCALE GENOMIC DNA]</scope>
    <source>
        <strain evidence="1 2">JCM 3367</strain>
    </source>
</reference>
<organism evidence="1 2">
    <name type="scientific">Pilimelia columellifera subsp. columellifera</name>
    <dbReference type="NCBI Taxonomy" id="706583"/>
    <lineage>
        <taxon>Bacteria</taxon>
        <taxon>Bacillati</taxon>
        <taxon>Actinomycetota</taxon>
        <taxon>Actinomycetes</taxon>
        <taxon>Micromonosporales</taxon>
        <taxon>Micromonosporaceae</taxon>
        <taxon>Pilimelia</taxon>
    </lineage>
</organism>
<evidence type="ECO:0000313" key="1">
    <source>
        <dbReference type="EMBL" id="GAA2531922.1"/>
    </source>
</evidence>
<accession>A0ABN3NSQ7</accession>
<protein>
    <recommendedName>
        <fullName evidence="3">N-acetyltransferase domain-containing protein</fullName>
    </recommendedName>
</protein>
<keyword evidence="2" id="KW-1185">Reference proteome</keyword>